<dbReference type="Pfam" id="PF17171">
    <property type="entry name" value="GST_C_6"/>
    <property type="match status" value="1"/>
</dbReference>
<evidence type="ECO:0000256" key="4">
    <source>
        <dbReference type="ARBA" id="ARBA00022927"/>
    </source>
</evidence>
<dbReference type="AlphaFoldDB" id="A0A1V9ZH69"/>
<dbReference type="Pfam" id="PF10568">
    <property type="entry name" value="Tom37"/>
    <property type="match status" value="1"/>
</dbReference>
<evidence type="ECO:0000256" key="3">
    <source>
        <dbReference type="ARBA" id="ARBA00022787"/>
    </source>
</evidence>
<evidence type="ECO:0000256" key="2">
    <source>
        <dbReference type="ARBA" id="ARBA00022448"/>
    </source>
</evidence>
<feature type="domain" description="Mitochondrial outer membrane transport complex Sam37/metaxin N-terminal" evidence="7">
    <location>
        <begin position="61"/>
        <end position="176"/>
    </location>
</feature>
<keyword evidence="3" id="KW-1000">Mitochondrion outer membrane</keyword>
<name>A0A1V9ZH69_9STRA</name>
<protein>
    <recommendedName>
        <fullName evidence="11">Metaxin</fullName>
    </recommendedName>
</protein>
<comment type="caution">
    <text evidence="9">The sequence shown here is derived from an EMBL/GenBank/DDBJ whole genome shotgun (WGS) entry which is preliminary data.</text>
</comment>
<dbReference type="InterPro" id="IPR050931">
    <property type="entry name" value="Mito_Protein_Transport_Metaxin"/>
</dbReference>
<keyword evidence="2" id="KW-0813">Transport</keyword>
<proteinExistence type="predicted"/>
<dbReference type="Proteomes" id="UP000243217">
    <property type="component" value="Unassembled WGS sequence"/>
</dbReference>
<organism evidence="9 10">
    <name type="scientific">Thraustotheca clavata</name>
    <dbReference type="NCBI Taxonomy" id="74557"/>
    <lineage>
        <taxon>Eukaryota</taxon>
        <taxon>Sar</taxon>
        <taxon>Stramenopiles</taxon>
        <taxon>Oomycota</taxon>
        <taxon>Saprolegniomycetes</taxon>
        <taxon>Saprolegniales</taxon>
        <taxon>Achlyaceae</taxon>
        <taxon>Thraustotheca</taxon>
    </lineage>
</organism>
<evidence type="ECO:0000313" key="10">
    <source>
        <dbReference type="Proteomes" id="UP000243217"/>
    </source>
</evidence>
<dbReference type="STRING" id="74557.A0A1V9ZH69"/>
<evidence type="ECO:0000256" key="6">
    <source>
        <dbReference type="ARBA" id="ARBA00023136"/>
    </source>
</evidence>
<dbReference type="GO" id="GO:0006626">
    <property type="term" value="P:protein targeting to mitochondrion"/>
    <property type="evidence" value="ECO:0007669"/>
    <property type="project" value="TreeGrafter"/>
</dbReference>
<accession>A0A1V9ZH69</accession>
<dbReference type="OrthoDB" id="5835136at2759"/>
<keyword evidence="5" id="KW-0496">Mitochondrion</keyword>
<dbReference type="InterPro" id="IPR019564">
    <property type="entry name" value="Sam37/metaxin_N"/>
</dbReference>
<dbReference type="InterPro" id="IPR033468">
    <property type="entry name" value="Metaxin_GST"/>
</dbReference>
<dbReference type="PANTHER" id="PTHR12289">
    <property type="entry name" value="METAXIN RELATED"/>
    <property type="match status" value="1"/>
</dbReference>
<evidence type="ECO:0000259" key="7">
    <source>
        <dbReference type="Pfam" id="PF10568"/>
    </source>
</evidence>
<evidence type="ECO:0000313" key="9">
    <source>
        <dbReference type="EMBL" id="OQR97170.1"/>
    </source>
</evidence>
<evidence type="ECO:0000256" key="1">
    <source>
        <dbReference type="ARBA" id="ARBA00004294"/>
    </source>
</evidence>
<dbReference type="GO" id="GO:0015031">
    <property type="term" value="P:protein transport"/>
    <property type="evidence" value="ECO:0007669"/>
    <property type="project" value="UniProtKB-KW"/>
</dbReference>
<keyword evidence="10" id="KW-1185">Reference proteome</keyword>
<evidence type="ECO:0008006" key="11">
    <source>
        <dbReference type="Google" id="ProtNLM"/>
    </source>
</evidence>
<reference evidence="9 10" key="1">
    <citation type="journal article" date="2014" name="Genome Biol. Evol.">
        <title>The secreted proteins of Achlya hypogyna and Thraustotheca clavata identify the ancestral oomycete secretome and reveal gene acquisitions by horizontal gene transfer.</title>
        <authorList>
            <person name="Misner I."/>
            <person name="Blouin N."/>
            <person name="Leonard G."/>
            <person name="Richards T.A."/>
            <person name="Lane C.E."/>
        </authorList>
    </citation>
    <scope>NUCLEOTIDE SEQUENCE [LARGE SCALE GENOMIC DNA]</scope>
    <source>
        <strain evidence="9 10">ATCC 34112</strain>
    </source>
</reference>
<feature type="domain" description="Metaxin glutathione S-transferase" evidence="8">
    <location>
        <begin position="199"/>
        <end position="262"/>
    </location>
</feature>
<comment type="subcellular location">
    <subcellularLocation>
        <location evidence="1">Mitochondrion outer membrane</location>
    </subcellularLocation>
</comment>
<keyword evidence="6" id="KW-0472">Membrane</keyword>
<keyword evidence="4" id="KW-0653">Protein transport</keyword>
<dbReference type="EMBL" id="JNBS01001928">
    <property type="protein sequence ID" value="OQR97170.1"/>
    <property type="molecule type" value="Genomic_DNA"/>
</dbReference>
<evidence type="ECO:0000256" key="5">
    <source>
        <dbReference type="ARBA" id="ARBA00023128"/>
    </source>
</evidence>
<gene>
    <name evidence="9" type="ORF">THRCLA_07078</name>
</gene>
<dbReference type="PANTHER" id="PTHR12289:SF41">
    <property type="entry name" value="FAILED AXON CONNECTIONS-RELATED"/>
    <property type="match status" value="1"/>
</dbReference>
<dbReference type="GO" id="GO:0001401">
    <property type="term" value="C:SAM complex"/>
    <property type="evidence" value="ECO:0007669"/>
    <property type="project" value="InterPro"/>
</dbReference>
<evidence type="ECO:0000259" key="8">
    <source>
        <dbReference type="Pfam" id="PF17171"/>
    </source>
</evidence>
<sequence length="386" mass="44072">MIDQRDVDLSFPSRHRTLVPTERSLAKERKENDESSRVAPKTSLELGSTPVLLQFMPAWDVQAYLRFAKIGMHIKNAKYPSFEATGELPQLNDGHYLLGKDDIIMHLQTYHKDIDMELNDVQKGESLAFKSMVQEKLHRVLLYCRWVDPITYKEVTRPAVQRVLPFPLSRILPKQMHVSITNMLAANGYETQEQVYITARDCYSALNARLESVKDGPYFYGSTPTSLDALVFGHLVDALSDVQLRDVVHIHGSRLITFAEHIRDTYFTNNNENLWTENHPNPFNTLDTAFMGGFSTIPLSAYIQPYQSLSWSKRIVNEKEATEAASPAQDEPQNVVYDKSSRNILLGGLLAIVLYGISQLSFSVEGFEDDDYDEYDQDEYEDDDDD</sequence>